<dbReference type="Pfam" id="PF17137">
    <property type="entry name" value="DUF5110"/>
    <property type="match status" value="1"/>
</dbReference>
<proteinExistence type="predicted"/>
<comment type="caution">
    <text evidence="2">The sequence shown here is derived from an EMBL/GenBank/DDBJ whole genome shotgun (WGS) entry which is preliminary data.</text>
</comment>
<organism evidence="2">
    <name type="scientific">termite gut metagenome</name>
    <dbReference type="NCBI Taxonomy" id="433724"/>
    <lineage>
        <taxon>unclassified sequences</taxon>
        <taxon>metagenomes</taxon>
        <taxon>organismal metagenomes</taxon>
    </lineage>
</organism>
<keyword evidence="2" id="KW-0326">Glycosidase</keyword>
<dbReference type="EMBL" id="SNRY01008115">
    <property type="protein sequence ID" value="KAA6309114.1"/>
    <property type="molecule type" value="Genomic_DNA"/>
</dbReference>
<evidence type="ECO:0000259" key="1">
    <source>
        <dbReference type="Pfam" id="PF17137"/>
    </source>
</evidence>
<sequence length="97" mass="11028">ELITLYVYAGQNGTFTLYEDEGVNYNYEKGQYATIPFTYNDALRSLTVGKREGEFSGMLLNRKFNIVIIDKNTPKPFDLNAKGTVVEYDGKEQTITI</sequence>
<keyword evidence="2" id="KW-0378">Hydrolase</keyword>
<reference evidence="2" key="1">
    <citation type="submission" date="2019-03" db="EMBL/GenBank/DDBJ databases">
        <title>Single cell metagenomics reveals metabolic interactions within the superorganism composed of flagellate Streblomastix strix and complex community of Bacteroidetes bacteria on its surface.</title>
        <authorList>
            <person name="Treitli S.C."/>
            <person name="Kolisko M."/>
            <person name="Husnik F."/>
            <person name="Keeling P."/>
            <person name="Hampl V."/>
        </authorList>
    </citation>
    <scope>NUCLEOTIDE SEQUENCE</scope>
    <source>
        <strain evidence="2">STM</strain>
    </source>
</reference>
<dbReference type="Gene3D" id="2.60.40.1180">
    <property type="entry name" value="Golgi alpha-mannosidase II"/>
    <property type="match status" value="1"/>
</dbReference>
<evidence type="ECO:0000313" key="2">
    <source>
        <dbReference type="EMBL" id="KAA6309114.1"/>
    </source>
</evidence>
<gene>
    <name evidence="2" type="ORF">EZS27_039333</name>
</gene>
<feature type="non-terminal residue" evidence="2">
    <location>
        <position position="1"/>
    </location>
</feature>
<dbReference type="InterPro" id="IPR013780">
    <property type="entry name" value="Glyco_hydro_b"/>
</dbReference>
<protein>
    <submittedName>
        <fullName evidence="2">Alpha-xylosidase BoGH31A</fullName>
        <ecNumber evidence="2">3.2.1.177</ecNumber>
    </submittedName>
</protein>
<feature type="domain" description="DUF5110" evidence="1">
    <location>
        <begin position="3"/>
        <end position="70"/>
    </location>
</feature>
<dbReference type="InterPro" id="IPR033403">
    <property type="entry name" value="DUF5110"/>
</dbReference>
<dbReference type="AlphaFoldDB" id="A0A5J4PKM7"/>
<accession>A0A5J4PKM7</accession>
<dbReference type="GO" id="GO:0061634">
    <property type="term" value="F:alpha-D-xyloside xylohydrolase"/>
    <property type="evidence" value="ECO:0007669"/>
    <property type="project" value="UniProtKB-EC"/>
</dbReference>
<name>A0A5J4PKM7_9ZZZZ</name>
<dbReference type="EC" id="3.2.1.177" evidence="2"/>